<evidence type="ECO:0000313" key="7">
    <source>
        <dbReference type="Proteomes" id="UP000265581"/>
    </source>
</evidence>
<dbReference type="PANTHER" id="PTHR30346">
    <property type="entry name" value="TRANSCRIPTIONAL DUAL REGULATOR HCAR-RELATED"/>
    <property type="match status" value="1"/>
</dbReference>
<sequence length="305" mass="32226">MEVTQLRALRELGERGSIAAVAAAMHVTPSSVSQQISALQRRSPVPLTFKDGRRTALTDAGRALAAAAVDVEVALQRAEQAVASFQDQPSGNVSVAAFHSAGLAVFGPLVAALAGPGDPDLRLSDFDVAQEAFAGLTSEHDLVLAHRLVGSPPWSRSVRVEPLVLEPLDVVVRRDHRLAAAASVEPADLHDEEWVAVHEGFPLNQALAVIAGVGGSEARVRHRINEFRVAASVVSASGCIALMPRFTTDLHDHPELVLRPLAGPGIGRYIDCLARPETLERATVQTVLAHVRGIVSGLAAPLSTR</sequence>
<proteinExistence type="inferred from homology"/>
<accession>A0A371PC09</accession>
<keyword evidence="2" id="KW-0805">Transcription regulation</keyword>
<keyword evidence="3" id="KW-0238">DNA-binding</keyword>
<dbReference type="InterPro" id="IPR036390">
    <property type="entry name" value="WH_DNA-bd_sf"/>
</dbReference>
<dbReference type="InterPro" id="IPR036388">
    <property type="entry name" value="WH-like_DNA-bd_sf"/>
</dbReference>
<comment type="similarity">
    <text evidence="1">Belongs to the LysR transcriptional regulatory family.</text>
</comment>
<dbReference type="Gene3D" id="3.40.190.10">
    <property type="entry name" value="Periplasmic binding protein-like II"/>
    <property type="match status" value="2"/>
</dbReference>
<evidence type="ECO:0000256" key="3">
    <source>
        <dbReference type="ARBA" id="ARBA00023125"/>
    </source>
</evidence>
<dbReference type="OrthoDB" id="4131546at2"/>
<evidence type="ECO:0000256" key="4">
    <source>
        <dbReference type="ARBA" id="ARBA00023163"/>
    </source>
</evidence>
<reference evidence="6 7" key="1">
    <citation type="submission" date="2018-08" db="EMBL/GenBank/DDBJ databases">
        <title>Aeromicrobium sp. M2KJ-4, whole genome shotgun sequence.</title>
        <authorList>
            <person name="Tuo L."/>
        </authorList>
    </citation>
    <scope>NUCLEOTIDE SEQUENCE [LARGE SCALE GENOMIC DNA]</scope>
    <source>
        <strain evidence="6 7">M2KJ-4</strain>
    </source>
</reference>
<evidence type="ECO:0000313" key="6">
    <source>
        <dbReference type="EMBL" id="REK73463.1"/>
    </source>
</evidence>
<evidence type="ECO:0000256" key="2">
    <source>
        <dbReference type="ARBA" id="ARBA00023015"/>
    </source>
</evidence>
<evidence type="ECO:0000259" key="5">
    <source>
        <dbReference type="PROSITE" id="PS50931"/>
    </source>
</evidence>
<dbReference type="Proteomes" id="UP000265581">
    <property type="component" value="Unassembled WGS sequence"/>
</dbReference>
<dbReference type="PROSITE" id="PS50931">
    <property type="entry name" value="HTH_LYSR"/>
    <property type="match status" value="1"/>
</dbReference>
<evidence type="ECO:0000256" key="1">
    <source>
        <dbReference type="ARBA" id="ARBA00009437"/>
    </source>
</evidence>
<dbReference type="EMBL" id="QUBR01000001">
    <property type="protein sequence ID" value="REK73463.1"/>
    <property type="molecule type" value="Genomic_DNA"/>
</dbReference>
<comment type="caution">
    <text evidence="6">The sequence shown here is derived from an EMBL/GenBank/DDBJ whole genome shotgun (WGS) entry which is preliminary data.</text>
</comment>
<keyword evidence="4" id="KW-0804">Transcription</keyword>
<dbReference type="AlphaFoldDB" id="A0A371PC09"/>
<dbReference type="InterPro" id="IPR005119">
    <property type="entry name" value="LysR_subst-bd"/>
</dbReference>
<gene>
    <name evidence="6" type="ORF">DX116_07925</name>
</gene>
<dbReference type="PANTHER" id="PTHR30346:SF29">
    <property type="entry name" value="LYSR SUBSTRATE-BINDING"/>
    <property type="match status" value="1"/>
</dbReference>
<dbReference type="Pfam" id="PF03466">
    <property type="entry name" value="LysR_substrate"/>
    <property type="match status" value="1"/>
</dbReference>
<dbReference type="SUPFAM" id="SSF53850">
    <property type="entry name" value="Periplasmic binding protein-like II"/>
    <property type="match status" value="1"/>
</dbReference>
<dbReference type="GO" id="GO:0032993">
    <property type="term" value="C:protein-DNA complex"/>
    <property type="evidence" value="ECO:0007669"/>
    <property type="project" value="TreeGrafter"/>
</dbReference>
<dbReference type="GO" id="GO:0003677">
    <property type="term" value="F:DNA binding"/>
    <property type="evidence" value="ECO:0007669"/>
    <property type="project" value="UniProtKB-KW"/>
</dbReference>
<keyword evidence="7" id="KW-1185">Reference proteome</keyword>
<dbReference type="InterPro" id="IPR000847">
    <property type="entry name" value="LysR_HTH_N"/>
</dbReference>
<dbReference type="SUPFAM" id="SSF46785">
    <property type="entry name" value="Winged helix' DNA-binding domain"/>
    <property type="match status" value="1"/>
</dbReference>
<dbReference type="Gene3D" id="1.10.10.10">
    <property type="entry name" value="Winged helix-like DNA-binding domain superfamily/Winged helix DNA-binding domain"/>
    <property type="match status" value="1"/>
</dbReference>
<dbReference type="GO" id="GO:0003700">
    <property type="term" value="F:DNA-binding transcription factor activity"/>
    <property type="evidence" value="ECO:0007669"/>
    <property type="project" value="InterPro"/>
</dbReference>
<organism evidence="6 7">
    <name type="scientific">Aeromicrobium endophyticum</name>
    <dbReference type="NCBI Taxonomy" id="2292704"/>
    <lineage>
        <taxon>Bacteria</taxon>
        <taxon>Bacillati</taxon>
        <taxon>Actinomycetota</taxon>
        <taxon>Actinomycetes</taxon>
        <taxon>Propionibacteriales</taxon>
        <taxon>Nocardioidaceae</taxon>
        <taxon>Aeromicrobium</taxon>
    </lineage>
</organism>
<dbReference type="Pfam" id="PF00126">
    <property type="entry name" value="HTH_1"/>
    <property type="match status" value="1"/>
</dbReference>
<dbReference type="RefSeq" id="WP_119703575.1">
    <property type="nucleotide sequence ID" value="NZ_JBHSOI010000001.1"/>
</dbReference>
<name>A0A371PC09_9ACTN</name>
<protein>
    <submittedName>
        <fullName evidence="6">LysR family transcriptional regulator</fullName>
    </submittedName>
</protein>
<feature type="domain" description="HTH lysR-type" evidence="5">
    <location>
        <begin position="1"/>
        <end position="58"/>
    </location>
</feature>